<dbReference type="Proteomes" id="UP000887580">
    <property type="component" value="Unplaced"/>
</dbReference>
<name>A0AC35GJA8_9BILA</name>
<evidence type="ECO:0000313" key="1">
    <source>
        <dbReference type="Proteomes" id="UP000887580"/>
    </source>
</evidence>
<dbReference type="WBParaSite" id="PS1159_v2.g5800.t1">
    <property type="protein sequence ID" value="PS1159_v2.g5800.t1"/>
    <property type="gene ID" value="PS1159_v2.g5800"/>
</dbReference>
<sequence>MFQLICFTIFLPIVFGGPSITEEIWATIYDGKVQDSGVPFVSARLPFIGAFPTNSPYYGQSNCGGNSVQIPQQLGYDVSRNRFGPVFYDGDNKICGIFNQAKSCTRFRTLRQTTTTFQEYNCISLDRANADPGRYTKIEYLGNHAVIIENQYIGNYGTICSGNELCAMADKPDGHPISYTGTTAITQNTCFIVRTNS</sequence>
<accession>A0AC35GJA8</accession>
<proteinExistence type="predicted"/>
<protein>
    <submittedName>
        <fullName evidence="2">Uncharacterized protein</fullName>
    </submittedName>
</protein>
<reference evidence="2" key="1">
    <citation type="submission" date="2022-11" db="UniProtKB">
        <authorList>
            <consortium name="WormBaseParasite"/>
        </authorList>
    </citation>
    <scope>IDENTIFICATION</scope>
</reference>
<evidence type="ECO:0000313" key="2">
    <source>
        <dbReference type="WBParaSite" id="PS1159_v2.g5800.t1"/>
    </source>
</evidence>
<organism evidence="1 2">
    <name type="scientific">Panagrolaimus sp. PS1159</name>
    <dbReference type="NCBI Taxonomy" id="55785"/>
    <lineage>
        <taxon>Eukaryota</taxon>
        <taxon>Metazoa</taxon>
        <taxon>Ecdysozoa</taxon>
        <taxon>Nematoda</taxon>
        <taxon>Chromadorea</taxon>
        <taxon>Rhabditida</taxon>
        <taxon>Tylenchina</taxon>
        <taxon>Panagrolaimomorpha</taxon>
        <taxon>Panagrolaimoidea</taxon>
        <taxon>Panagrolaimidae</taxon>
        <taxon>Panagrolaimus</taxon>
    </lineage>
</organism>